<gene>
    <name evidence="1" type="ORF">Pfl04_18680</name>
</gene>
<dbReference type="Gene3D" id="3.50.30.50">
    <property type="entry name" value="Putative cyclase"/>
    <property type="match status" value="1"/>
</dbReference>
<dbReference type="InterPro" id="IPR037175">
    <property type="entry name" value="KFase_sf"/>
</dbReference>
<dbReference type="InterPro" id="IPR007325">
    <property type="entry name" value="KFase/CYL"/>
</dbReference>
<dbReference type="GO" id="GO:0004061">
    <property type="term" value="F:arylformamidase activity"/>
    <property type="evidence" value="ECO:0007669"/>
    <property type="project" value="InterPro"/>
</dbReference>
<sequence>MSVLSTLAAALASGSVEVIDLSAPLSSETPTLALPPQFGQTAAFELEEISRYDDRGPGWYWNNFRTGEHTGTHFDAPNHWVTGRDREDVASVPARRLVGPAVVLDFSAEVAKNSDFLLEVDHIKQWESEHEPLPEGGWLLYRTGWDARSSSQEEFLNADSNGPHTPGISIECAQWLAHESPIVGLGVETVGTDAGAAAGFDPMFPCHTFMHGAGKYGLTQLQNLSQLPPTGVVLVASPLKIVGGSGSPARVLALVER</sequence>
<keyword evidence="2" id="KW-1185">Reference proteome</keyword>
<dbReference type="AlphaFoldDB" id="A0A8J3LT51"/>
<accession>A0A8J3LT51</accession>
<organism evidence="1 2">
    <name type="scientific">Planosporangium flavigriseum</name>
    <dbReference type="NCBI Taxonomy" id="373681"/>
    <lineage>
        <taxon>Bacteria</taxon>
        <taxon>Bacillati</taxon>
        <taxon>Actinomycetota</taxon>
        <taxon>Actinomycetes</taxon>
        <taxon>Micromonosporales</taxon>
        <taxon>Micromonosporaceae</taxon>
        <taxon>Planosporangium</taxon>
    </lineage>
</organism>
<dbReference type="PANTHER" id="PTHR31118:SF12">
    <property type="entry name" value="CYCLASE-LIKE PROTEIN 2"/>
    <property type="match status" value="1"/>
</dbReference>
<dbReference type="RefSeq" id="WP_168078723.1">
    <property type="nucleotide sequence ID" value="NZ_BAAAQJ010000012.1"/>
</dbReference>
<dbReference type="PANTHER" id="PTHR31118">
    <property type="entry name" value="CYCLASE-LIKE PROTEIN 2"/>
    <property type="match status" value="1"/>
</dbReference>
<evidence type="ECO:0000313" key="2">
    <source>
        <dbReference type="Proteomes" id="UP000653674"/>
    </source>
</evidence>
<dbReference type="GO" id="GO:0019441">
    <property type="term" value="P:L-tryptophan catabolic process to kynurenine"/>
    <property type="evidence" value="ECO:0007669"/>
    <property type="project" value="InterPro"/>
</dbReference>
<dbReference type="SUPFAM" id="SSF102198">
    <property type="entry name" value="Putative cyclase"/>
    <property type="match status" value="1"/>
</dbReference>
<dbReference type="Proteomes" id="UP000653674">
    <property type="component" value="Unassembled WGS sequence"/>
</dbReference>
<dbReference type="EMBL" id="BONU01000009">
    <property type="protein sequence ID" value="GIG73464.1"/>
    <property type="molecule type" value="Genomic_DNA"/>
</dbReference>
<name>A0A8J3LT51_9ACTN</name>
<proteinExistence type="predicted"/>
<protein>
    <submittedName>
        <fullName evidence="1">Cyclase</fullName>
    </submittedName>
</protein>
<evidence type="ECO:0000313" key="1">
    <source>
        <dbReference type="EMBL" id="GIG73464.1"/>
    </source>
</evidence>
<dbReference type="Pfam" id="PF04199">
    <property type="entry name" value="Cyclase"/>
    <property type="match status" value="1"/>
</dbReference>
<comment type="caution">
    <text evidence="1">The sequence shown here is derived from an EMBL/GenBank/DDBJ whole genome shotgun (WGS) entry which is preliminary data.</text>
</comment>
<reference evidence="1" key="1">
    <citation type="submission" date="2021-01" db="EMBL/GenBank/DDBJ databases">
        <title>Whole genome shotgun sequence of Planosporangium flavigriseum NBRC 105377.</title>
        <authorList>
            <person name="Komaki H."/>
            <person name="Tamura T."/>
        </authorList>
    </citation>
    <scope>NUCLEOTIDE SEQUENCE</scope>
    <source>
        <strain evidence="1">NBRC 105377</strain>
    </source>
</reference>